<evidence type="ECO:0000256" key="5">
    <source>
        <dbReference type="ARBA" id="ARBA00023136"/>
    </source>
</evidence>
<keyword evidence="4 6" id="KW-1133">Transmembrane helix</keyword>
<feature type="transmembrane region" description="Helical" evidence="6">
    <location>
        <begin position="500"/>
        <end position="519"/>
    </location>
</feature>
<feature type="domain" description="ComEC/Rec2-related protein" evidence="7">
    <location>
        <begin position="231"/>
        <end position="491"/>
    </location>
</feature>
<evidence type="ECO:0000313" key="10">
    <source>
        <dbReference type="Proteomes" id="UP000004594"/>
    </source>
</evidence>
<dbReference type="InterPro" id="IPR004477">
    <property type="entry name" value="ComEC_N"/>
</dbReference>
<evidence type="ECO:0000259" key="8">
    <source>
        <dbReference type="Pfam" id="PF13567"/>
    </source>
</evidence>
<feature type="transmembrane region" description="Helical" evidence="6">
    <location>
        <begin position="281"/>
        <end position="296"/>
    </location>
</feature>
<evidence type="ECO:0000256" key="6">
    <source>
        <dbReference type="SAM" id="Phobius"/>
    </source>
</evidence>
<evidence type="ECO:0000256" key="2">
    <source>
        <dbReference type="ARBA" id="ARBA00022475"/>
    </source>
</evidence>
<reference evidence="9 10" key="1">
    <citation type="submission" date="2010-11" db="EMBL/GenBank/DDBJ databases">
        <authorList>
            <person name="Durkin A.S."/>
            <person name="Madupu R."/>
            <person name="Torralba M."/>
            <person name="Gillis M."/>
            <person name="Methe B."/>
            <person name="Sutton G."/>
            <person name="Nelson K.E."/>
        </authorList>
    </citation>
    <scope>NUCLEOTIDE SEQUENCE [LARGE SCALE GENOMIC DNA]</scope>
    <source>
        <strain evidence="9 10">UPII 345-E</strain>
    </source>
</reference>
<dbReference type="EMBL" id="AENT01000030">
    <property type="protein sequence ID" value="EFR42216.1"/>
    <property type="molecule type" value="Genomic_DNA"/>
</dbReference>
<feature type="transmembrane region" description="Helical" evidence="6">
    <location>
        <begin position="7"/>
        <end position="24"/>
    </location>
</feature>
<dbReference type="OrthoDB" id="9761531at2"/>
<proteinExistence type="predicted"/>
<organism evidence="9 10">
    <name type="scientific">Dialister micraerophilus UPII 345-E</name>
    <dbReference type="NCBI Taxonomy" id="910314"/>
    <lineage>
        <taxon>Bacteria</taxon>
        <taxon>Bacillati</taxon>
        <taxon>Bacillota</taxon>
        <taxon>Negativicutes</taxon>
        <taxon>Veillonellales</taxon>
        <taxon>Veillonellaceae</taxon>
        <taxon>Dialister</taxon>
    </lineage>
</organism>
<feature type="transmembrane region" description="Helical" evidence="6">
    <location>
        <begin position="30"/>
        <end position="47"/>
    </location>
</feature>
<comment type="caution">
    <text evidence="9">The sequence shown here is derived from an EMBL/GenBank/DDBJ whole genome shotgun (WGS) entry which is preliminary data.</text>
</comment>
<protein>
    <submittedName>
        <fullName evidence="9">Putative DNA internalization competence protein ComEC/Rec2-like protein</fullName>
    </submittedName>
</protein>
<dbReference type="AlphaFoldDB" id="E4LAL3"/>
<feature type="domain" description="DUF4131" evidence="8">
    <location>
        <begin position="30"/>
        <end position="169"/>
    </location>
</feature>
<feature type="transmembrane region" description="Helical" evidence="6">
    <location>
        <begin position="325"/>
        <end position="343"/>
    </location>
</feature>
<keyword evidence="3 6" id="KW-0812">Transmembrane</keyword>
<gene>
    <name evidence="9" type="ORF">HMPREF9220_0278</name>
</gene>
<dbReference type="InterPro" id="IPR052159">
    <property type="entry name" value="Competence_DNA_uptake"/>
</dbReference>
<accession>E4LAL3</accession>
<dbReference type="Pfam" id="PF13567">
    <property type="entry name" value="DUF4131"/>
    <property type="match status" value="1"/>
</dbReference>
<keyword evidence="5 6" id="KW-0472">Membrane</keyword>
<evidence type="ECO:0000313" key="9">
    <source>
        <dbReference type="EMBL" id="EFR42216.1"/>
    </source>
</evidence>
<feature type="transmembrane region" description="Helical" evidence="6">
    <location>
        <begin position="249"/>
        <end position="269"/>
    </location>
</feature>
<dbReference type="Pfam" id="PF03772">
    <property type="entry name" value="Competence"/>
    <property type="match status" value="1"/>
</dbReference>
<evidence type="ECO:0000256" key="4">
    <source>
        <dbReference type="ARBA" id="ARBA00022989"/>
    </source>
</evidence>
<dbReference type="NCBIfam" id="TIGR00360">
    <property type="entry name" value="ComEC_N-term"/>
    <property type="match status" value="1"/>
</dbReference>
<dbReference type="InterPro" id="IPR025405">
    <property type="entry name" value="DUF4131"/>
</dbReference>
<name>E4LAL3_9FIRM</name>
<dbReference type="PANTHER" id="PTHR30619">
    <property type="entry name" value="DNA INTERNALIZATION/COMPETENCE PROTEIN COMEC/REC2"/>
    <property type="match status" value="1"/>
</dbReference>
<evidence type="ECO:0000256" key="1">
    <source>
        <dbReference type="ARBA" id="ARBA00004651"/>
    </source>
</evidence>
<evidence type="ECO:0000256" key="3">
    <source>
        <dbReference type="ARBA" id="ARBA00022692"/>
    </source>
</evidence>
<keyword evidence="2" id="KW-1003">Cell membrane</keyword>
<dbReference type="PANTHER" id="PTHR30619:SF1">
    <property type="entry name" value="RECOMBINATION PROTEIN 2"/>
    <property type="match status" value="1"/>
</dbReference>
<dbReference type="Proteomes" id="UP000004594">
    <property type="component" value="Unassembled WGS sequence"/>
</dbReference>
<sequence length="727" mass="82322">MSRKNIFFIIAILFATGILIQIEFNISKTIIAIVLTFLIVCSSIFLINKKRSTGLMFCALLICIAGMVRICIFDIQSSNDAYQLIGNDVTLRGTIAESPILYAKEAGSVYLLKLDELVHQNGKKEKVSGYLRVYDDYYAFFYEPGDYIETTGAVKSFNEFKNPGKAEYKNVNKGKHIIGLLLPKKGSSVIEKTNSYYIEKICKKIKDKIENTFSKYVTDKNLPILMSLLFGGNYNNISPKEIEAFSTTGIIHILSVSGSHITLLFGFIYMLGKWFQLKEKSILILTTAAIFIYAAISGFSPPVIRSSIMGFLAIVAIFSEREKQALNVLGATVFIMLIANPYYISDISFQLSVGASAGILIFYKPIEIKLGKIISYKRITQAAALSISAQLLIVPIILYNFHNFPIYFIFSNIFVTPLLDFVIIFGLTAAIFVWILPPLSGGILYITDYILEFSLIINHFIANLPKARYLTGGMNLSEVLTYYGAILFVYVNKKIRKEKIMYIGSISLLSLLIITTIYLKITEEKEYVIIPDTGKTVSAGIISKNEKILYYEYKGNRFSGKEFKSVLEYYGIGETDILILNINGTENINTIPDISAKKILIIGKDKNQLINQLQKKGYFVENAQNKTIKYKQDLNIHVNNEDCIIERKDNAIYFMHGNFSNTLKTKKGILFIECNEKTRKRNEIKQNDFEVFFSKSDKKRKNEGNEINVSDTGMIKLNYKDKWTLAN</sequence>
<comment type="subcellular location">
    <subcellularLocation>
        <location evidence="1">Cell membrane</location>
        <topology evidence="1">Multi-pass membrane protein</topology>
    </subcellularLocation>
</comment>
<feature type="transmembrane region" description="Helical" evidence="6">
    <location>
        <begin position="473"/>
        <end position="491"/>
    </location>
</feature>
<dbReference type="GO" id="GO:0005886">
    <property type="term" value="C:plasma membrane"/>
    <property type="evidence" value="ECO:0007669"/>
    <property type="project" value="UniProtKB-SubCell"/>
</dbReference>
<feature type="transmembrane region" description="Helical" evidence="6">
    <location>
        <begin position="378"/>
        <end position="401"/>
    </location>
</feature>
<dbReference type="eggNOG" id="COG0658">
    <property type="taxonomic scope" value="Bacteria"/>
</dbReference>
<dbReference type="RefSeq" id="WP_007555268.1">
    <property type="nucleotide sequence ID" value="NZ_AENT01000030.1"/>
</dbReference>
<feature type="transmembrane region" description="Helical" evidence="6">
    <location>
        <begin position="407"/>
        <end position="436"/>
    </location>
</feature>
<evidence type="ECO:0000259" key="7">
    <source>
        <dbReference type="Pfam" id="PF03772"/>
    </source>
</evidence>